<sequence length="71" mass="8010">MKHLCTNATYVEIMRTQCPSTCRICTPSSTAINITVIKIFTGNMVYVCQQLRCPSNCCCKNRRCVTVRIST</sequence>
<accession>A0A0K0FYJ8</accession>
<organism evidence="2 3">
    <name type="scientific">Strongyloides venezuelensis</name>
    <name type="common">Threadworm</name>
    <dbReference type="NCBI Taxonomy" id="75913"/>
    <lineage>
        <taxon>Eukaryota</taxon>
        <taxon>Metazoa</taxon>
        <taxon>Ecdysozoa</taxon>
        <taxon>Nematoda</taxon>
        <taxon>Chromadorea</taxon>
        <taxon>Rhabditida</taxon>
        <taxon>Tylenchina</taxon>
        <taxon>Panagrolaimomorpha</taxon>
        <taxon>Strongyloidoidea</taxon>
        <taxon>Strongyloididae</taxon>
        <taxon>Strongyloides</taxon>
    </lineage>
</organism>
<dbReference type="InterPro" id="IPR003582">
    <property type="entry name" value="ShKT_dom"/>
</dbReference>
<proteinExistence type="predicted"/>
<protein>
    <submittedName>
        <fullName evidence="3">ShKT domain-containing protein</fullName>
    </submittedName>
</protein>
<evidence type="ECO:0000313" key="2">
    <source>
        <dbReference type="Proteomes" id="UP000035680"/>
    </source>
</evidence>
<dbReference type="Pfam" id="PF01549">
    <property type="entry name" value="ShK"/>
    <property type="match status" value="1"/>
</dbReference>
<evidence type="ECO:0000313" key="3">
    <source>
        <dbReference type="WBParaSite" id="SVE_1752500.1"/>
    </source>
</evidence>
<dbReference type="WBParaSite" id="SVE_1752500.1">
    <property type="protein sequence ID" value="SVE_1752500.1"/>
    <property type="gene ID" value="SVE_1752500"/>
</dbReference>
<keyword evidence="2" id="KW-1185">Reference proteome</keyword>
<evidence type="ECO:0000259" key="1">
    <source>
        <dbReference type="Pfam" id="PF01549"/>
    </source>
</evidence>
<dbReference type="Gene3D" id="1.10.10.1940">
    <property type="match status" value="1"/>
</dbReference>
<name>A0A0K0FYJ8_STRVS</name>
<feature type="domain" description="ShKT" evidence="1">
    <location>
        <begin position="2"/>
        <end position="25"/>
    </location>
</feature>
<dbReference type="AlphaFoldDB" id="A0A0K0FYJ8"/>
<reference evidence="3" key="2">
    <citation type="submission" date="2015-08" db="UniProtKB">
        <authorList>
            <consortium name="WormBaseParasite"/>
        </authorList>
    </citation>
    <scope>IDENTIFICATION</scope>
</reference>
<reference evidence="2" key="1">
    <citation type="submission" date="2014-07" db="EMBL/GenBank/DDBJ databases">
        <authorList>
            <person name="Martin A.A"/>
            <person name="De Silva N."/>
        </authorList>
    </citation>
    <scope>NUCLEOTIDE SEQUENCE</scope>
</reference>
<dbReference type="Proteomes" id="UP000035680">
    <property type="component" value="Unassembled WGS sequence"/>
</dbReference>